<feature type="domain" description="Amidase" evidence="2">
    <location>
        <begin position="299"/>
        <end position="382"/>
    </location>
</feature>
<dbReference type="InterPro" id="IPR023631">
    <property type="entry name" value="Amidase_dom"/>
</dbReference>
<comment type="similarity">
    <text evidence="1">Belongs to the amidase family.</text>
</comment>
<feature type="domain" description="Amidase" evidence="2">
    <location>
        <begin position="27"/>
        <end position="272"/>
    </location>
</feature>
<dbReference type="GO" id="GO:0016740">
    <property type="term" value="F:transferase activity"/>
    <property type="evidence" value="ECO:0007669"/>
    <property type="project" value="UniProtKB-KW"/>
</dbReference>
<dbReference type="RefSeq" id="WP_093657666.1">
    <property type="nucleotide sequence ID" value="NZ_FOET01000003.1"/>
</dbReference>
<dbReference type="Pfam" id="PF01425">
    <property type="entry name" value="Amidase"/>
    <property type="match status" value="2"/>
</dbReference>
<reference evidence="4" key="1">
    <citation type="submission" date="2016-10" db="EMBL/GenBank/DDBJ databases">
        <authorList>
            <person name="Varghese N."/>
            <person name="Submissions S."/>
        </authorList>
    </citation>
    <scope>NUCLEOTIDE SEQUENCE [LARGE SCALE GENOMIC DNA]</scope>
    <source>
        <strain evidence="4">CGMCC 4.3519</strain>
    </source>
</reference>
<dbReference type="InterPro" id="IPR000120">
    <property type="entry name" value="Amidase"/>
</dbReference>
<accession>A0A1H9D0E9</accession>
<dbReference type="EMBL" id="FOET01000003">
    <property type="protein sequence ID" value="SEQ06238.1"/>
    <property type="molecule type" value="Genomic_DNA"/>
</dbReference>
<name>A0A1H9D0E9_9ACTN</name>
<evidence type="ECO:0000256" key="1">
    <source>
        <dbReference type="ARBA" id="ARBA00009199"/>
    </source>
</evidence>
<organism evidence="3 4">
    <name type="scientific">Streptomyces radiopugnans</name>
    <dbReference type="NCBI Taxonomy" id="403935"/>
    <lineage>
        <taxon>Bacteria</taxon>
        <taxon>Bacillati</taxon>
        <taxon>Actinomycetota</taxon>
        <taxon>Actinomycetes</taxon>
        <taxon>Kitasatosporales</taxon>
        <taxon>Streptomycetaceae</taxon>
        <taxon>Streptomyces</taxon>
    </lineage>
</organism>
<keyword evidence="4" id="KW-1185">Reference proteome</keyword>
<dbReference type="STRING" id="403935.SAMN05216481_103515"/>
<evidence type="ECO:0000259" key="2">
    <source>
        <dbReference type="Pfam" id="PF01425"/>
    </source>
</evidence>
<dbReference type="InterPro" id="IPR036928">
    <property type="entry name" value="AS_sf"/>
</dbReference>
<dbReference type="SUPFAM" id="SSF75304">
    <property type="entry name" value="Amidase signature (AS) enzymes"/>
    <property type="match status" value="1"/>
</dbReference>
<dbReference type="PANTHER" id="PTHR11895:SF7">
    <property type="entry name" value="GLUTAMYL-TRNA(GLN) AMIDOTRANSFERASE SUBUNIT A, MITOCHONDRIAL"/>
    <property type="match status" value="1"/>
</dbReference>
<protein>
    <submittedName>
        <fullName evidence="3">Asp-tRNAAsn/Glu-tRNAGln amidotransferase A subunit</fullName>
    </submittedName>
</protein>
<gene>
    <name evidence="3" type="ORF">SAMN05216481_103515</name>
</gene>
<sequence length="402" mass="39951">MDEDVYAELPAVAIAGAVARRETSAAEVVEAALGRIARLEPALCAFREVWADGARARAAEVDRRVAAGGRLPLAGVPIGVKAGAGGPDGTPAEPVRRLLAAGCVPVGATSVPGPGTPWRTWGLGAGGRTANPWRRDRSPGGSSAGSAVAVAAGMVPMATGADGAGSVRIPAAWCGVLGLKTTNGLLPAADRSGLAAPGVLVRCAADLEAWLECVPGVRARDVGGSAGGRAGGPVAAVWSPDLGFAESDPEVVRVARAAAERLAAAGAVRLEPPAAEAVLPDPGPAWLALRAPDGDRAAAERARAENGARLDALLSGARLLLTPATPNRPHGHDGPGDRYSTALTWAFNLSGHPAVSVPAGFTGDGCPAGLQIAAARGGEALLASVVRAAEGAGLRALPPPRA</sequence>
<proteinExistence type="inferred from homology"/>
<dbReference type="AlphaFoldDB" id="A0A1H9D0E9"/>
<evidence type="ECO:0000313" key="4">
    <source>
        <dbReference type="Proteomes" id="UP000199055"/>
    </source>
</evidence>
<evidence type="ECO:0000313" key="3">
    <source>
        <dbReference type="EMBL" id="SEQ06238.1"/>
    </source>
</evidence>
<dbReference type="Proteomes" id="UP000199055">
    <property type="component" value="Unassembled WGS sequence"/>
</dbReference>
<dbReference type="PANTHER" id="PTHR11895">
    <property type="entry name" value="TRANSAMIDASE"/>
    <property type="match status" value="1"/>
</dbReference>
<dbReference type="Gene3D" id="3.90.1300.10">
    <property type="entry name" value="Amidase signature (AS) domain"/>
    <property type="match status" value="2"/>
</dbReference>
<keyword evidence="3" id="KW-0808">Transferase</keyword>